<gene>
    <name evidence="3" type="ORF">AVDCRST_MAG64-625</name>
</gene>
<dbReference type="SMART" id="SM00327">
    <property type="entry name" value="VWA"/>
    <property type="match status" value="1"/>
</dbReference>
<dbReference type="PROSITE" id="PS51468">
    <property type="entry name" value="VIT"/>
    <property type="match status" value="1"/>
</dbReference>
<dbReference type="Gene3D" id="3.40.50.410">
    <property type="entry name" value="von Willebrand factor, type A domain"/>
    <property type="match status" value="1"/>
</dbReference>
<dbReference type="EMBL" id="CADCUQ010000162">
    <property type="protein sequence ID" value="CAA9380868.1"/>
    <property type="molecule type" value="Genomic_DNA"/>
</dbReference>
<accession>A0A6J4N8M7</accession>
<dbReference type="InterPro" id="IPR002035">
    <property type="entry name" value="VWF_A"/>
</dbReference>
<dbReference type="PROSITE" id="PS50234">
    <property type="entry name" value="VWFA"/>
    <property type="match status" value="1"/>
</dbReference>
<evidence type="ECO:0008006" key="4">
    <source>
        <dbReference type="Google" id="ProtNLM"/>
    </source>
</evidence>
<dbReference type="Pfam" id="PF13768">
    <property type="entry name" value="VWA_3"/>
    <property type="match status" value="1"/>
</dbReference>
<organism evidence="3">
    <name type="scientific">uncultured Phycisphaerae bacterium</name>
    <dbReference type="NCBI Taxonomy" id="904963"/>
    <lineage>
        <taxon>Bacteria</taxon>
        <taxon>Pseudomonadati</taxon>
        <taxon>Planctomycetota</taxon>
        <taxon>Phycisphaerae</taxon>
        <taxon>environmental samples</taxon>
    </lineage>
</organism>
<sequence length="659" mass="70951">EGLVGREALPAAEEELWVIAKPDAPAQAGEIDGNPMPGSGVLVTTRPGSDKPVPVPLKHTEVKAGISGYIATVDVKQQFHNPYDGKIEAVYVFPLPSNAAVNEFVMTVGDRKIRGIIREREEAKRIYEEARGAGHVASLLTQERPNVFTQSVANIEPGKAIDIDIRYFHTLGYSDGWYEFVFPMVAGPRFNPSGTTGGVGSVGRGSVGASGQRTEVQYLRPEERSGHDISMVVDLNAGVDIEAIESPNHKVNVERSGTAQATVALAKDDSLPNRDFVLRYKVAGDRTKSGLIVQKDEKGQGYFTLMLVPPGNLGSLPPRPLEMVFTLDVSGSMNGAPLEQSKRAMRYALTHMNADDTFQIVQFAGHATRMAERPLPATPQNVQAALAYMEQTQAGGGTMMLEGIRASLDFPHDEGRLRFVSFLTDGYIGNEAEILKAVKPALGPARVFSFGVGQAPNRYLLDALAKHGRGAVAYLGLNDDATGVMAHFYDRIRRPALTDVEIDWGGLRVSEVFPRQVPDLFVGRPVVLTGKFSGDGTDKIKVRGRVGNEVQTVELPVKLDDNSATERKALPAVWARMKIADLADEAAMASNADMAGEVRQVALEYGLMSSFTSFVAVDSSTRTEGTFGTTVGVPVPVPQGVRYDTAVQHGAGPSPAPEE</sequence>
<protein>
    <recommendedName>
        <fullName evidence="4">Inter-alpha-trypsin inhibitor domain protein</fullName>
    </recommendedName>
</protein>
<reference evidence="3" key="1">
    <citation type="submission" date="2020-02" db="EMBL/GenBank/DDBJ databases">
        <authorList>
            <person name="Meier V. D."/>
        </authorList>
    </citation>
    <scope>NUCLEOTIDE SEQUENCE</scope>
    <source>
        <strain evidence="3">AVDCRST_MAG64</strain>
    </source>
</reference>
<evidence type="ECO:0000259" key="2">
    <source>
        <dbReference type="PROSITE" id="PS51468"/>
    </source>
</evidence>
<feature type="domain" description="VIT" evidence="2">
    <location>
        <begin position="41"/>
        <end position="169"/>
    </location>
</feature>
<dbReference type="SUPFAM" id="SSF53300">
    <property type="entry name" value="vWA-like"/>
    <property type="match status" value="1"/>
</dbReference>
<name>A0A6J4N8M7_9BACT</name>
<dbReference type="PANTHER" id="PTHR45737">
    <property type="entry name" value="VON WILLEBRAND FACTOR A DOMAIN-CONTAINING PROTEIN 5A"/>
    <property type="match status" value="1"/>
</dbReference>
<dbReference type="InterPro" id="IPR036465">
    <property type="entry name" value="vWFA_dom_sf"/>
</dbReference>
<dbReference type="AlphaFoldDB" id="A0A6J4N8M7"/>
<dbReference type="InterPro" id="IPR013694">
    <property type="entry name" value="VIT"/>
</dbReference>
<proteinExistence type="predicted"/>
<dbReference type="Pfam" id="PF08487">
    <property type="entry name" value="VIT"/>
    <property type="match status" value="1"/>
</dbReference>
<evidence type="ECO:0000259" key="1">
    <source>
        <dbReference type="PROSITE" id="PS50234"/>
    </source>
</evidence>
<evidence type="ECO:0000313" key="3">
    <source>
        <dbReference type="EMBL" id="CAA9380868.1"/>
    </source>
</evidence>
<feature type="non-terminal residue" evidence="3">
    <location>
        <position position="1"/>
    </location>
</feature>
<feature type="domain" description="VWFA" evidence="1">
    <location>
        <begin position="322"/>
        <end position="492"/>
    </location>
</feature>
<dbReference type="PANTHER" id="PTHR45737:SF6">
    <property type="entry name" value="VON WILLEBRAND FACTOR A DOMAIN-CONTAINING PROTEIN 5A"/>
    <property type="match status" value="1"/>
</dbReference>
<dbReference type="SMART" id="SM00609">
    <property type="entry name" value="VIT"/>
    <property type="match status" value="1"/>
</dbReference>